<dbReference type="Pfam" id="PF00579">
    <property type="entry name" value="tRNA-synt_1b"/>
    <property type="match status" value="1"/>
</dbReference>
<dbReference type="OMA" id="SXALDEE"/>
<dbReference type="EC" id="6.1.1.1" evidence="15"/>
<evidence type="ECO:0000256" key="9">
    <source>
        <dbReference type="ARBA" id="ARBA00022884"/>
    </source>
</evidence>
<proteinExistence type="inferred from homology"/>
<dbReference type="Proteomes" id="UP000011083">
    <property type="component" value="Unassembled WGS sequence"/>
</dbReference>
<evidence type="ECO:0000256" key="11">
    <source>
        <dbReference type="ARBA" id="ARBA00023146"/>
    </source>
</evidence>
<organism evidence="17 18">
    <name type="scientific">Acanthamoeba castellanii (strain ATCC 30010 / Neff)</name>
    <dbReference type="NCBI Taxonomy" id="1257118"/>
    <lineage>
        <taxon>Eukaryota</taxon>
        <taxon>Amoebozoa</taxon>
        <taxon>Discosea</taxon>
        <taxon>Longamoebia</taxon>
        <taxon>Centramoebida</taxon>
        <taxon>Acanthamoebidae</taxon>
        <taxon>Acanthamoeba</taxon>
    </lineage>
</organism>
<evidence type="ECO:0000256" key="6">
    <source>
        <dbReference type="ARBA" id="ARBA00022598"/>
    </source>
</evidence>
<dbReference type="GO" id="GO:0005737">
    <property type="term" value="C:cytoplasm"/>
    <property type="evidence" value="ECO:0007669"/>
    <property type="project" value="UniProtKB-SubCell"/>
</dbReference>
<evidence type="ECO:0000256" key="4">
    <source>
        <dbReference type="ARBA" id="ARBA00022490"/>
    </source>
</evidence>
<dbReference type="Gene3D" id="2.40.50.140">
    <property type="entry name" value="Nucleic acid-binding proteins"/>
    <property type="match status" value="1"/>
</dbReference>
<dbReference type="NCBIfam" id="TIGR00234">
    <property type="entry name" value="tyrS"/>
    <property type="match status" value="1"/>
</dbReference>
<dbReference type="RefSeq" id="XP_004352920.1">
    <property type="nucleotide sequence ID" value="XM_004352868.1"/>
</dbReference>
<dbReference type="STRING" id="1257118.L8HDT0"/>
<keyword evidence="12" id="KW-0539">Nucleus</keyword>
<evidence type="ECO:0000256" key="5">
    <source>
        <dbReference type="ARBA" id="ARBA00022555"/>
    </source>
</evidence>
<evidence type="ECO:0000256" key="15">
    <source>
        <dbReference type="RuleBase" id="RU361234"/>
    </source>
</evidence>
<keyword evidence="18" id="KW-1185">Reference proteome</keyword>
<evidence type="ECO:0000256" key="1">
    <source>
        <dbReference type="ARBA" id="ARBA00004123"/>
    </source>
</evidence>
<dbReference type="PROSITE" id="PS50886">
    <property type="entry name" value="TRBD"/>
    <property type="match status" value="1"/>
</dbReference>
<dbReference type="PANTHER" id="PTHR46264:SF4">
    <property type="entry name" value="TYROSINE--TRNA LIGASE, CYTOPLASMIC"/>
    <property type="match status" value="1"/>
</dbReference>
<reference evidence="17 18" key="1">
    <citation type="journal article" date="2013" name="Genome Biol.">
        <title>Genome of Acanthamoeba castellanii highlights extensive lateral gene transfer and early evolution of tyrosine kinase signaling.</title>
        <authorList>
            <person name="Clarke M."/>
            <person name="Lohan A.J."/>
            <person name="Liu B."/>
            <person name="Lagkouvardos I."/>
            <person name="Roy S."/>
            <person name="Zafar N."/>
            <person name="Bertelli C."/>
            <person name="Schilde C."/>
            <person name="Kianianmomeni A."/>
            <person name="Burglin T.R."/>
            <person name="Frech C."/>
            <person name="Turcotte B."/>
            <person name="Kopec K.O."/>
            <person name="Synnott J.M."/>
            <person name="Choo C."/>
            <person name="Paponov I."/>
            <person name="Finkler A."/>
            <person name="Soon Heng Tan C."/>
            <person name="Hutchins A.P."/>
            <person name="Weinmeier T."/>
            <person name="Rattei T."/>
            <person name="Chu J.S."/>
            <person name="Gimenez G."/>
            <person name="Irimia M."/>
            <person name="Rigden D.J."/>
            <person name="Fitzpatrick D.A."/>
            <person name="Lorenzo-Morales J."/>
            <person name="Bateman A."/>
            <person name="Chiu C.H."/>
            <person name="Tang P."/>
            <person name="Hegemann P."/>
            <person name="Fromm H."/>
            <person name="Raoult D."/>
            <person name="Greub G."/>
            <person name="Miranda-Saavedra D."/>
            <person name="Chen N."/>
            <person name="Nash P."/>
            <person name="Ginger M.L."/>
            <person name="Horn M."/>
            <person name="Schaap P."/>
            <person name="Caler L."/>
            <person name="Loftus B."/>
        </authorList>
    </citation>
    <scope>NUCLEOTIDE SEQUENCE [LARGE SCALE GENOMIC DNA]</scope>
    <source>
        <strain evidence="17 18">Neff</strain>
    </source>
</reference>
<dbReference type="FunFam" id="3.40.50.620:FF:000040">
    <property type="entry name" value="Tyrosine--tRNA ligase"/>
    <property type="match status" value="1"/>
</dbReference>
<evidence type="ECO:0000256" key="3">
    <source>
        <dbReference type="ARBA" id="ARBA00005594"/>
    </source>
</evidence>
<evidence type="ECO:0000256" key="8">
    <source>
        <dbReference type="ARBA" id="ARBA00022840"/>
    </source>
</evidence>
<keyword evidence="4" id="KW-0963">Cytoplasm</keyword>
<dbReference type="PRINTS" id="PR01040">
    <property type="entry name" value="TRNASYNTHTYR"/>
</dbReference>
<evidence type="ECO:0000256" key="2">
    <source>
        <dbReference type="ARBA" id="ARBA00004496"/>
    </source>
</evidence>
<evidence type="ECO:0000313" key="18">
    <source>
        <dbReference type="Proteomes" id="UP000011083"/>
    </source>
</evidence>
<dbReference type="GO" id="GO:0004831">
    <property type="term" value="F:tyrosine-tRNA ligase activity"/>
    <property type="evidence" value="ECO:0007669"/>
    <property type="project" value="UniProtKB-EC"/>
</dbReference>
<protein>
    <recommendedName>
        <fullName evidence="15">Tyrosine--tRNA ligase</fullName>
        <ecNumber evidence="15">6.1.1.1</ecNumber>
    </recommendedName>
    <alternativeName>
        <fullName evidence="15">Tyrosyl-tRNA synthetase</fullName>
    </alternativeName>
</protein>
<dbReference type="KEGG" id="acan:ACA1_069770"/>
<dbReference type="GO" id="GO:0005634">
    <property type="term" value="C:nucleus"/>
    <property type="evidence" value="ECO:0007669"/>
    <property type="project" value="UniProtKB-SubCell"/>
</dbReference>
<name>L8HDT0_ACACF</name>
<dbReference type="Pfam" id="PF01588">
    <property type="entry name" value="tRNA_bind"/>
    <property type="match status" value="1"/>
</dbReference>
<dbReference type="Gene3D" id="1.10.240.10">
    <property type="entry name" value="Tyrosyl-Transfer RNA Synthetase"/>
    <property type="match status" value="1"/>
</dbReference>
<dbReference type="InterPro" id="IPR002305">
    <property type="entry name" value="aa-tRNA-synth_Ic"/>
</dbReference>
<evidence type="ECO:0000259" key="16">
    <source>
        <dbReference type="PROSITE" id="PS50886"/>
    </source>
</evidence>
<dbReference type="InterPro" id="IPR050489">
    <property type="entry name" value="Tyr-tRNA_synthase"/>
</dbReference>
<dbReference type="InterPro" id="IPR002307">
    <property type="entry name" value="Tyr-tRNA-ligase"/>
</dbReference>
<dbReference type="InterPro" id="IPR014729">
    <property type="entry name" value="Rossmann-like_a/b/a_fold"/>
</dbReference>
<evidence type="ECO:0000256" key="10">
    <source>
        <dbReference type="ARBA" id="ARBA00022917"/>
    </source>
</evidence>
<evidence type="ECO:0000256" key="13">
    <source>
        <dbReference type="ARBA" id="ARBA00048400"/>
    </source>
</evidence>
<dbReference type="EMBL" id="KB007857">
    <property type="protein sequence ID" value="ELR23392.1"/>
    <property type="molecule type" value="Genomic_DNA"/>
</dbReference>
<dbReference type="SUPFAM" id="SSF50249">
    <property type="entry name" value="Nucleic acid-binding proteins"/>
    <property type="match status" value="1"/>
</dbReference>
<gene>
    <name evidence="17" type="ORF">ACA1_069770</name>
</gene>
<comment type="similarity">
    <text evidence="3 15">Belongs to the class-I aminoacyl-tRNA synthetase family.</text>
</comment>
<keyword evidence="7 15" id="KW-0547">Nucleotide-binding</keyword>
<dbReference type="InterPro" id="IPR002547">
    <property type="entry name" value="tRNA-bd_dom"/>
</dbReference>
<dbReference type="GO" id="GO:0005524">
    <property type="term" value="F:ATP binding"/>
    <property type="evidence" value="ECO:0007669"/>
    <property type="project" value="UniProtKB-KW"/>
</dbReference>
<keyword evidence="11 15" id="KW-0030">Aminoacyl-tRNA synthetase</keyword>
<evidence type="ECO:0000256" key="12">
    <source>
        <dbReference type="ARBA" id="ARBA00023242"/>
    </source>
</evidence>
<keyword evidence="9 14" id="KW-0694">RNA-binding</keyword>
<dbReference type="PANTHER" id="PTHR46264">
    <property type="entry name" value="TYROSINE-TRNA LIGASE"/>
    <property type="match status" value="1"/>
</dbReference>
<dbReference type="VEuPathDB" id="AmoebaDB:ACA1_069770"/>
<dbReference type="AlphaFoldDB" id="L8HDT0"/>
<keyword evidence="8 15" id="KW-0067">ATP-binding</keyword>
<dbReference type="GeneID" id="14924366"/>
<feature type="domain" description="TRNA-binding" evidence="16">
    <location>
        <begin position="403"/>
        <end position="509"/>
    </location>
</feature>
<sequence>MEGEVSTVETVEVKEAKIELTPEQEAKYELITRDLEEIVGENDFRSILKEGRDVRIYWGTATTGKPHLGYFVPIYKLSDFLAAGCHVTILFADLHAYLDNLKSDWELLKLRCEWYEFIIKEMLTYIGVPLDKLKFIRGTEYQLSEKYTMDMYRMSALVTTEHTKKAGAEVVKMTTAPLMSNLLYPILQALDEEYLDVDVQFGGVDQRKIFMFARENLPRIGYRKRAHLMNPLIPGLGETGKMSSSEPLSKVELDETKEAIQHKIKQAFAREGVAQGNGLLAILKHILFRFLEKHDRPFVAPRIDKYGGLQTFKTYAEVEAAFVLPEGDSGKLMAGDLKGGIRDLLNEFLHPLREKINEKAELASRAYPHQAPVVIAVSGKPDVKKAVPVAAPKKGKVATATLGPQSLEVKVGRIVDIKKHEQADTLYVEQIDVGEDKPRTIVSGLVNYIPIEKMQNRLVLVCTNLQPAALRGVTSEGMVLAATKRDKKEVQGLDLVNPPEGAKVGETVFFEDDTAEPDRPSISNARFKKLLKDLRTDGEGRALWKDSPFMTSAGVCTSTVVDATIS</sequence>
<dbReference type="GO" id="GO:0006437">
    <property type="term" value="P:tyrosyl-tRNA aminoacylation"/>
    <property type="evidence" value="ECO:0007669"/>
    <property type="project" value="InterPro"/>
</dbReference>
<dbReference type="CDD" id="cd02799">
    <property type="entry name" value="tRNA_bind_EMAP-II_like"/>
    <property type="match status" value="1"/>
</dbReference>
<dbReference type="InterPro" id="IPR012340">
    <property type="entry name" value="NA-bd_OB-fold"/>
</dbReference>
<keyword evidence="10 15" id="KW-0648">Protein biosynthesis</keyword>
<keyword evidence="5 14" id="KW-0820">tRNA-binding</keyword>
<dbReference type="Gene3D" id="3.40.50.620">
    <property type="entry name" value="HUPs"/>
    <property type="match status" value="1"/>
</dbReference>
<accession>L8HDT0</accession>
<dbReference type="SUPFAM" id="SSF52374">
    <property type="entry name" value="Nucleotidylyl transferase"/>
    <property type="match status" value="1"/>
</dbReference>
<evidence type="ECO:0000256" key="14">
    <source>
        <dbReference type="PROSITE-ProRule" id="PRU00209"/>
    </source>
</evidence>
<dbReference type="OrthoDB" id="19141at2759"/>
<evidence type="ECO:0000256" key="7">
    <source>
        <dbReference type="ARBA" id="ARBA00022741"/>
    </source>
</evidence>
<dbReference type="GO" id="GO:0000049">
    <property type="term" value="F:tRNA binding"/>
    <property type="evidence" value="ECO:0007669"/>
    <property type="project" value="UniProtKB-UniRule"/>
</dbReference>
<keyword evidence="6 15" id="KW-0436">Ligase</keyword>
<evidence type="ECO:0000313" key="17">
    <source>
        <dbReference type="EMBL" id="ELR23392.1"/>
    </source>
</evidence>
<dbReference type="NCBIfam" id="NF006330">
    <property type="entry name" value="PRK08560.1"/>
    <property type="match status" value="1"/>
</dbReference>
<comment type="catalytic activity">
    <reaction evidence="13">
        <text>tRNA(Tyr) + L-tyrosine + ATP = L-tyrosyl-tRNA(Tyr) + AMP + diphosphate + H(+)</text>
        <dbReference type="Rhea" id="RHEA:10220"/>
        <dbReference type="Rhea" id="RHEA-COMP:9706"/>
        <dbReference type="Rhea" id="RHEA-COMP:9707"/>
        <dbReference type="ChEBI" id="CHEBI:15378"/>
        <dbReference type="ChEBI" id="CHEBI:30616"/>
        <dbReference type="ChEBI" id="CHEBI:33019"/>
        <dbReference type="ChEBI" id="CHEBI:58315"/>
        <dbReference type="ChEBI" id="CHEBI:78442"/>
        <dbReference type="ChEBI" id="CHEBI:78536"/>
        <dbReference type="ChEBI" id="CHEBI:456215"/>
        <dbReference type="EC" id="6.1.1.1"/>
    </reaction>
    <physiologicalReaction direction="left-to-right" evidence="13">
        <dbReference type="Rhea" id="RHEA:10221"/>
    </physiologicalReaction>
</comment>
<comment type="subcellular location">
    <subcellularLocation>
        <location evidence="2">Cytoplasm</location>
    </subcellularLocation>
    <subcellularLocation>
        <location evidence="1">Nucleus</location>
    </subcellularLocation>
</comment>